<comment type="caution">
    <text evidence="1">The sequence shown here is derived from an EMBL/GenBank/DDBJ whole genome shotgun (WGS) entry which is preliminary data.</text>
</comment>
<evidence type="ECO:0000313" key="1">
    <source>
        <dbReference type="EMBL" id="CAG2211153.1"/>
    </source>
</evidence>
<dbReference type="OrthoDB" id="10377657at2759"/>
<dbReference type="EMBL" id="CAJPWZ010001256">
    <property type="protein sequence ID" value="CAG2211153.1"/>
    <property type="molecule type" value="Genomic_DNA"/>
</dbReference>
<keyword evidence="2" id="KW-1185">Reference proteome</keyword>
<evidence type="ECO:0000313" key="2">
    <source>
        <dbReference type="Proteomes" id="UP000683360"/>
    </source>
</evidence>
<proteinExistence type="predicted"/>
<protein>
    <submittedName>
        <fullName evidence="1">Uncharacterized protein</fullName>
    </submittedName>
</protein>
<organism evidence="1 2">
    <name type="scientific">Mytilus edulis</name>
    <name type="common">Blue mussel</name>
    <dbReference type="NCBI Taxonomy" id="6550"/>
    <lineage>
        <taxon>Eukaryota</taxon>
        <taxon>Metazoa</taxon>
        <taxon>Spiralia</taxon>
        <taxon>Lophotrochozoa</taxon>
        <taxon>Mollusca</taxon>
        <taxon>Bivalvia</taxon>
        <taxon>Autobranchia</taxon>
        <taxon>Pteriomorphia</taxon>
        <taxon>Mytilida</taxon>
        <taxon>Mytiloidea</taxon>
        <taxon>Mytilidae</taxon>
        <taxon>Mytilinae</taxon>
        <taxon>Mytilus</taxon>
    </lineage>
</organism>
<name>A0A8S3RSP5_MYTED</name>
<dbReference type="AlphaFoldDB" id="A0A8S3RSP5"/>
<gene>
    <name evidence="1" type="ORF">MEDL_25209</name>
</gene>
<accession>A0A8S3RSP5</accession>
<reference evidence="1" key="1">
    <citation type="submission" date="2021-03" db="EMBL/GenBank/DDBJ databases">
        <authorList>
            <person name="Bekaert M."/>
        </authorList>
    </citation>
    <scope>NUCLEOTIDE SEQUENCE</scope>
</reference>
<sequence>MTEAFGQIETPISEPVSFSLMFSSNKEQRNTYGFQTKAELTYSGRKQHAVLANFEHAGTLKAFTTSADVTYNTEKSAVQVSFESNLNIEGKATLKTPFMDDIILSFGHTGHPLNFKTQAELTHSGRKQHAVLVNFKHTGALKAFTTSADITYNTKTASVQVSLESELTIEGRATVKTPFTDDIILSIGHNGQPLNFKTQAELTYSGRKQHDISVTFSHDGLLKKFSTSSNIVYNTKRVTGSVSFDSTNGVQSTISLNTPLTKDLRVSFSHNGKLIDFNNQFDVTHGGSRMYVVTTDFKFDGELKNSSRRGQLLVKNNLSDVILDILNDPEGTATLRTPFTDDITVSFSHQGVLHNFHQSWRDRLQGISGSNIRKIYRNKRQDGNKSPFTKDIELEVNHRGEMLNFNTKGEITISGKKEHEVYVAFEHNGDMTNFRTSGAASYNTKECHQNYNSTHRRHFKSQADISYSGSKQHEAVITFGGSGKLQKIPVFRRCYTYNGKKVTTSAETDFTRGIKLEARISTPFTDDMEIFIDNQGTSTEVSTELRSHASATYSGSKQHEIISTFKRSGTLK</sequence>
<dbReference type="Proteomes" id="UP000683360">
    <property type="component" value="Unassembled WGS sequence"/>
</dbReference>